<protein>
    <submittedName>
        <fullName evidence="2">Uncharacterized protein</fullName>
    </submittedName>
</protein>
<comment type="caution">
    <text evidence="2">The sequence shown here is derived from an EMBL/GenBank/DDBJ whole genome shotgun (WGS) entry which is preliminary data.</text>
</comment>
<evidence type="ECO:0000313" key="2">
    <source>
        <dbReference type="EMBL" id="RMC15236.1"/>
    </source>
</evidence>
<dbReference type="Proteomes" id="UP000269221">
    <property type="component" value="Unassembled WGS sequence"/>
</dbReference>
<dbReference type="EMBL" id="QRBI01000104">
    <property type="protein sequence ID" value="RMC15236.1"/>
    <property type="molecule type" value="Genomic_DNA"/>
</dbReference>
<sequence>MCWVLRLGHDNLRHCYRLGKEWLESSLVEKDLGVLIESPTEHESLCAQVAKKASGTLACVSKGVASRIRAVIIPLYSALKEKKSQNIKLGWERGVRICEISIFADTKISAGGAGGALCTGAGIPLHGADHGVPLQPVEDHGDAEIHLQPMEERQARASGCPKEAVIPWEACTGVGSWQGLWPHAERSPCWSRFPGRTCDPGAAHEELQSMGRTHIEEVGGGLSPMGGRGKNERSLLPEE</sequence>
<reference evidence="2 3" key="1">
    <citation type="submission" date="2018-07" db="EMBL/GenBank/DDBJ databases">
        <title>A high quality draft genome assembly of the barn swallow (H. rustica rustica).</title>
        <authorList>
            <person name="Formenti G."/>
            <person name="Chiara M."/>
            <person name="Poveda L."/>
            <person name="Francoijs K.-J."/>
            <person name="Bonisoli-Alquati A."/>
            <person name="Canova L."/>
            <person name="Gianfranceschi L."/>
            <person name="Horner D.S."/>
            <person name="Saino N."/>
        </authorList>
    </citation>
    <scope>NUCLEOTIDE SEQUENCE [LARGE SCALE GENOMIC DNA]</scope>
    <source>
        <strain evidence="2">Chelidonia</strain>
        <tissue evidence="2">Blood</tissue>
    </source>
</reference>
<feature type="compositionally biased region" description="Basic and acidic residues" evidence="1">
    <location>
        <begin position="229"/>
        <end position="239"/>
    </location>
</feature>
<organism evidence="2 3">
    <name type="scientific">Hirundo rustica rustica</name>
    <dbReference type="NCBI Taxonomy" id="333673"/>
    <lineage>
        <taxon>Eukaryota</taxon>
        <taxon>Metazoa</taxon>
        <taxon>Chordata</taxon>
        <taxon>Craniata</taxon>
        <taxon>Vertebrata</taxon>
        <taxon>Euteleostomi</taxon>
        <taxon>Archelosauria</taxon>
        <taxon>Archosauria</taxon>
        <taxon>Dinosauria</taxon>
        <taxon>Saurischia</taxon>
        <taxon>Theropoda</taxon>
        <taxon>Coelurosauria</taxon>
        <taxon>Aves</taxon>
        <taxon>Neognathae</taxon>
        <taxon>Neoaves</taxon>
        <taxon>Telluraves</taxon>
        <taxon>Australaves</taxon>
        <taxon>Passeriformes</taxon>
        <taxon>Sylvioidea</taxon>
        <taxon>Hirundinidae</taxon>
        <taxon>Hirundo</taxon>
    </lineage>
</organism>
<proteinExistence type="predicted"/>
<name>A0A3M0KQ72_HIRRU</name>
<dbReference type="OrthoDB" id="10056483at2759"/>
<feature type="region of interest" description="Disordered" evidence="1">
    <location>
        <begin position="216"/>
        <end position="239"/>
    </location>
</feature>
<feature type="compositionally biased region" description="Gly residues" evidence="1">
    <location>
        <begin position="218"/>
        <end position="228"/>
    </location>
</feature>
<dbReference type="AlphaFoldDB" id="A0A3M0KQ72"/>
<evidence type="ECO:0000256" key="1">
    <source>
        <dbReference type="SAM" id="MobiDB-lite"/>
    </source>
</evidence>
<accession>A0A3M0KQ72</accession>
<dbReference type="STRING" id="333673.A0A3M0KQ72"/>
<evidence type="ECO:0000313" key="3">
    <source>
        <dbReference type="Proteomes" id="UP000269221"/>
    </source>
</evidence>
<gene>
    <name evidence="2" type="ORF">DUI87_07421</name>
</gene>
<keyword evidence="3" id="KW-1185">Reference proteome</keyword>